<feature type="chain" id="PRO_5009192289" description="SET domain-containing protein" evidence="1">
    <location>
        <begin position="31"/>
        <end position="642"/>
    </location>
</feature>
<proteinExistence type="predicted"/>
<accession>A0A1E7ESQ1</accession>
<dbReference type="AlphaFoldDB" id="A0A1E7ESQ1"/>
<evidence type="ECO:0000313" key="3">
    <source>
        <dbReference type="EMBL" id="OEU08824.1"/>
    </source>
</evidence>
<protein>
    <recommendedName>
        <fullName evidence="2">SET domain-containing protein</fullName>
    </recommendedName>
</protein>
<dbReference type="InParanoid" id="A0A1E7ESQ1"/>
<dbReference type="InterPro" id="IPR046341">
    <property type="entry name" value="SET_dom_sf"/>
</dbReference>
<dbReference type="Proteomes" id="UP000095751">
    <property type="component" value="Unassembled WGS sequence"/>
</dbReference>
<evidence type="ECO:0000313" key="4">
    <source>
        <dbReference type="Proteomes" id="UP000095751"/>
    </source>
</evidence>
<name>A0A1E7ESQ1_9STRA</name>
<feature type="signal peptide" evidence="1">
    <location>
        <begin position="1"/>
        <end position="30"/>
    </location>
</feature>
<dbReference type="Pfam" id="PF00856">
    <property type="entry name" value="SET"/>
    <property type="match status" value="1"/>
</dbReference>
<keyword evidence="1" id="KW-0732">Signal</keyword>
<keyword evidence="4" id="KW-1185">Reference proteome</keyword>
<evidence type="ECO:0000259" key="2">
    <source>
        <dbReference type="PROSITE" id="PS50280"/>
    </source>
</evidence>
<sequence>MTSQFSLIATKDVIWVILLLLSLSTIGVLGENDGCPMWLAPSYTTTLSADFPKYGLFAGQAYKQDSILPFSELAIPLIDFFADFNRGKPHGSDVLEFLENYLWTQEKIGSMWEGVISAPGIIPGIGVLANYHSTYSNADFLQASILLRETKDDEFKKKPGEANLIRGAVTPYSNATLKATQHIPAGMEIFADFGEVWDGNLTENIYQDKIHRYDYNIADEIVNKMVDLYEKHPGLSLDMKEDIMDFMLQKVLTTVAGPNAKTINSLIPDNPRKLKKVQEAGGTFMYRYRDMIRTSEWLEENGFCLDTIRHGVSTIPNAGRGAFAARDIKEGEIITITPMVHIADKDLLTMYRIEFVENEENDTEEAEYDESEGPLGKQILLNYAFGHPESSMIFVPTGPQVTLINNGAKDANARVKWAESNDPMENPSSYLDLSVDDMAQVKESVLMMKVVAARDIGVGEEITINYGNSWQKAWDSYEEKWKITKEGKPHPLKAEDLRIMYKNKPLETPETIEDNPYPDDILTLCFLFTDERPDGKQMTNQEFGTEINQFVGPTKYEAYDSKSLYLVSVLDRMEAPGFFYNYTVRASLGDDEEEFADVVDVPHSACTFFDSHYSSDIHLEDAFRHPIGMPESLIPVSWRNLR</sequence>
<dbReference type="KEGG" id="fcy:FRACYDRAFT_195867"/>
<dbReference type="OrthoDB" id="5560686at2759"/>
<feature type="domain" description="SET" evidence="2">
    <location>
        <begin position="301"/>
        <end position="467"/>
    </location>
</feature>
<dbReference type="EMBL" id="KV784378">
    <property type="protein sequence ID" value="OEU08824.1"/>
    <property type="molecule type" value="Genomic_DNA"/>
</dbReference>
<dbReference type="PROSITE" id="PS50280">
    <property type="entry name" value="SET"/>
    <property type="match status" value="1"/>
</dbReference>
<evidence type="ECO:0000256" key="1">
    <source>
        <dbReference type="SAM" id="SignalP"/>
    </source>
</evidence>
<dbReference type="Gene3D" id="2.170.270.10">
    <property type="entry name" value="SET domain"/>
    <property type="match status" value="1"/>
</dbReference>
<dbReference type="InterPro" id="IPR001214">
    <property type="entry name" value="SET_dom"/>
</dbReference>
<organism evidence="3 4">
    <name type="scientific">Fragilariopsis cylindrus CCMP1102</name>
    <dbReference type="NCBI Taxonomy" id="635003"/>
    <lineage>
        <taxon>Eukaryota</taxon>
        <taxon>Sar</taxon>
        <taxon>Stramenopiles</taxon>
        <taxon>Ochrophyta</taxon>
        <taxon>Bacillariophyta</taxon>
        <taxon>Bacillariophyceae</taxon>
        <taxon>Bacillariophycidae</taxon>
        <taxon>Bacillariales</taxon>
        <taxon>Bacillariaceae</taxon>
        <taxon>Fragilariopsis</taxon>
    </lineage>
</organism>
<reference evidence="3 4" key="1">
    <citation type="submission" date="2016-09" db="EMBL/GenBank/DDBJ databases">
        <title>Extensive genetic diversity and differential bi-allelic expression allows diatom success in the polar Southern Ocean.</title>
        <authorList>
            <consortium name="DOE Joint Genome Institute"/>
            <person name="Mock T."/>
            <person name="Otillar R.P."/>
            <person name="Strauss J."/>
            <person name="Dupont C."/>
            <person name="Frickenhaus S."/>
            <person name="Maumus F."/>
            <person name="Mcmullan M."/>
            <person name="Sanges R."/>
            <person name="Schmutz J."/>
            <person name="Toseland A."/>
            <person name="Valas R."/>
            <person name="Veluchamy A."/>
            <person name="Ward B.J."/>
            <person name="Allen A."/>
            <person name="Barry K."/>
            <person name="Falciatore A."/>
            <person name="Ferrante M."/>
            <person name="Fortunato A.E."/>
            <person name="Gloeckner G."/>
            <person name="Gruber A."/>
            <person name="Hipkin R."/>
            <person name="Janech M."/>
            <person name="Kroth P."/>
            <person name="Leese F."/>
            <person name="Lindquist E."/>
            <person name="Lyon B.R."/>
            <person name="Martin J."/>
            <person name="Mayer C."/>
            <person name="Parker M."/>
            <person name="Quesneville H."/>
            <person name="Raymond J."/>
            <person name="Uhlig C."/>
            <person name="Valentin K.U."/>
            <person name="Worden A.Z."/>
            <person name="Armbrust E.V."/>
            <person name="Bowler C."/>
            <person name="Green B."/>
            <person name="Moulton V."/>
            <person name="Van Oosterhout C."/>
            <person name="Grigoriev I."/>
        </authorList>
    </citation>
    <scope>NUCLEOTIDE SEQUENCE [LARGE SCALE GENOMIC DNA]</scope>
    <source>
        <strain evidence="3 4">CCMP1102</strain>
    </source>
</reference>
<dbReference type="SUPFAM" id="SSF82199">
    <property type="entry name" value="SET domain"/>
    <property type="match status" value="1"/>
</dbReference>
<gene>
    <name evidence="3" type="ORF">FRACYDRAFT_195867</name>
</gene>